<evidence type="ECO:0000256" key="1">
    <source>
        <dbReference type="SAM" id="MobiDB-lite"/>
    </source>
</evidence>
<feature type="non-terminal residue" evidence="2">
    <location>
        <position position="1"/>
    </location>
</feature>
<feature type="compositionally biased region" description="Low complexity" evidence="1">
    <location>
        <begin position="8"/>
        <end position="27"/>
    </location>
</feature>
<feature type="region of interest" description="Disordered" evidence="1">
    <location>
        <begin position="1"/>
        <end position="32"/>
    </location>
</feature>
<reference evidence="2" key="1">
    <citation type="submission" date="2015-11" db="EMBL/GenBank/DDBJ databases">
        <title>De novo transcriptome assembly of four potential Pierce s Disease insect vectors from Arizona vineyards.</title>
        <authorList>
            <person name="Tassone E.E."/>
        </authorList>
    </citation>
    <scope>NUCLEOTIDE SEQUENCE</scope>
</reference>
<name>A0A1B6G3N4_9HEMI</name>
<organism evidence="2">
    <name type="scientific">Cuerna arida</name>
    <dbReference type="NCBI Taxonomy" id="1464854"/>
    <lineage>
        <taxon>Eukaryota</taxon>
        <taxon>Metazoa</taxon>
        <taxon>Ecdysozoa</taxon>
        <taxon>Arthropoda</taxon>
        <taxon>Hexapoda</taxon>
        <taxon>Insecta</taxon>
        <taxon>Pterygota</taxon>
        <taxon>Neoptera</taxon>
        <taxon>Paraneoptera</taxon>
        <taxon>Hemiptera</taxon>
        <taxon>Auchenorrhyncha</taxon>
        <taxon>Membracoidea</taxon>
        <taxon>Cicadellidae</taxon>
        <taxon>Cicadellinae</taxon>
        <taxon>Proconiini</taxon>
        <taxon>Cuerna</taxon>
    </lineage>
</organism>
<dbReference type="EMBL" id="GECZ01012713">
    <property type="protein sequence ID" value="JAS57056.1"/>
    <property type="molecule type" value="Transcribed_RNA"/>
</dbReference>
<protein>
    <submittedName>
        <fullName evidence="2">Uncharacterized protein</fullName>
    </submittedName>
</protein>
<accession>A0A1B6G3N4</accession>
<evidence type="ECO:0000313" key="2">
    <source>
        <dbReference type="EMBL" id="JAS57056.1"/>
    </source>
</evidence>
<gene>
    <name evidence="2" type="ORF">g.47398</name>
</gene>
<feature type="compositionally biased region" description="Low complexity" evidence="1">
    <location>
        <begin position="92"/>
        <end position="101"/>
    </location>
</feature>
<feature type="non-terminal residue" evidence="2">
    <location>
        <position position="159"/>
    </location>
</feature>
<dbReference type="AlphaFoldDB" id="A0A1B6G3N4"/>
<feature type="region of interest" description="Disordered" evidence="1">
    <location>
        <begin position="46"/>
        <end position="115"/>
    </location>
</feature>
<proteinExistence type="predicted"/>
<sequence>DESDETSRSGSSEESSSDSTNSSFKSSPSKDLRNCSLEAKSCKRLSKTLTENNTEKEEDLNIKTVVSPHHLDSRSEDIPNTSSKDSTKENFDINNSVNNSNDNRDIILSGSSDTENVNSVINDTNSIHCSKKELLISDTESKCESVCVNYSENGILKIR</sequence>